<accession>A0A512JK78</accession>
<dbReference type="EMBL" id="BJZV01000011">
    <property type="protein sequence ID" value="GEP10354.1"/>
    <property type="molecule type" value="Genomic_DNA"/>
</dbReference>
<sequence>MAFKTTMRATTTVLALLAAGSASAADIPSATLTPVPAPPEHCKATISTPAYGPTIKANPNPACFESPIGDLYIGGAVSGVAYNFSPPFSPNSATFPLPFNTGRDEQNRVDFTNLMATIQKADGPFQFYVQAGLYSFPLLGFPLYSSFDQNSLFFGPVPIAYGKYQINDEWSVQGGRMFGNIGSEGLFTYQRMNISGGLLFNQEIFLNQGVQANYSSGPWNASIAVTDGFFSGELNWVTGLVTYKLDDNNTIGINGGTHFSRFNSLERGSKFQYATPNTLQNSSIVSVNYTYANGPWTITPYAQYTSVERDLSIGNPGAETYGAAILAAYSFTDWFSLAGRVEYIAQNGSRFNSAGVNNLLYGAGSSALSYTITPTFNFDRFFVRGEYSHVDLYDIQIGNLALGTLGTGLGRTGNVRSQDRFMIETGFTF</sequence>
<evidence type="ECO:0008006" key="4">
    <source>
        <dbReference type="Google" id="ProtNLM"/>
    </source>
</evidence>
<evidence type="ECO:0000313" key="2">
    <source>
        <dbReference type="EMBL" id="GEP10354.1"/>
    </source>
</evidence>
<dbReference type="OrthoDB" id="5651975at2"/>
<reference evidence="2 3" key="1">
    <citation type="submission" date="2019-07" db="EMBL/GenBank/DDBJ databases">
        <title>Whole genome shotgun sequence of Methylobacterium gnaphalii NBRC 107716.</title>
        <authorList>
            <person name="Hosoyama A."/>
            <person name="Uohara A."/>
            <person name="Ohji S."/>
            <person name="Ichikawa N."/>
        </authorList>
    </citation>
    <scope>NUCLEOTIDE SEQUENCE [LARGE SCALE GENOMIC DNA]</scope>
    <source>
        <strain evidence="2 3">NBRC 107716</strain>
    </source>
</reference>
<dbReference type="SUPFAM" id="SSF56935">
    <property type="entry name" value="Porins"/>
    <property type="match status" value="1"/>
</dbReference>
<evidence type="ECO:0000256" key="1">
    <source>
        <dbReference type="SAM" id="SignalP"/>
    </source>
</evidence>
<feature type="chain" id="PRO_5021876766" description="Porin" evidence="1">
    <location>
        <begin position="25"/>
        <end position="429"/>
    </location>
</feature>
<organism evidence="2 3">
    <name type="scientific">Methylobacterium gnaphalii</name>
    <dbReference type="NCBI Taxonomy" id="1010610"/>
    <lineage>
        <taxon>Bacteria</taxon>
        <taxon>Pseudomonadati</taxon>
        <taxon>Pseudomonadota</taxon>
        <taxon>Alphaproteobacteria</taxon>
        <taxon>Hyphomicrobiales</taxon>
        <taxon>Methylobacteriaceae</taxon>
        <taxon>Methylobacterium</taxon>
    </lineage>
</organism>
<dbReference type="InterPro" id="IPR011486">
    <property type="entry name" value="BBP2"/>
</dbReference>
<dbReference type="Pfam" id="PF07642">
    <property type="entry name" value="BBP2"/>
    <property type="match status" value="1"/>
</dbReference>
<keyword evidence="1" id="KW-0732">Signal</keyword>
<keyword evidence="3" id="KW-1185">Reference proteome</keyword>
<evidence type="ECO:0000313" key="3">
    <source>
        <dbReference type="Proteomes" id="UP000321750"/>
    </source>
</evidence>
<feature type="signal peptide" evidence="1">
    <location>
        <begin position="1"/>
        <end position="24"/>
    </location>
</feature>
<dbReference type="AlphaFoldDB" id="A0A512JK78"/>
<proteinExistence type="predicted"/>
<dbReference type="Proteomes" id="UP000321750">
    <property type="component" value="Unassembled WGS sequence"/>
</dbReference>
<gene>
    <name evidence="2" type="ORF">MGN01_21990</name>
</gene>
<comment type="caution">
    <text evidence="2">The sequence shown here is derived from an EMBL/GenBank/DDBJ whole genome shotgun (WGS) entry which is preliminary data.</text>
</comment>
<dbReference type="RefSeq" id="WP_147046634.1">
    <property type="nucleotide sequence ID" value="NZ_BJZV01000011.1"/>
</dbReference>
<protein>
    <recommendedName>
        <fullName evidence="4">Porin</fullName>
    </recommendedName>
</protein>
<name>A0A512JK78_9HYPH</name>